<sequence length="529" mass="57475">MSTVLSSVAVPQQPQTSSLNGQLPLIMPILQESTLTHSRPLSPEEIRYLYPRRLRGFADTFTIVRLVCEGGHTISDEHVALATAALRLRHPLFAAKVSFAGPVPAFMVNMPVSMAHALKEAWAQIEFHSFASGEQAHHAVALRERWGGSDLADALDVRIGTCSVWWARGVDTASGQYVLGVQATHFVTGGRRRLGLVRQFVELLASPHQAEAELNAYFAGGRPIAQIPTSQDSLKPQLTSDPEELEKGKAAFAEIMKLSAKPMAGLVPDGTIEEGKVAARILRHEWSQADTASILRACKAHGITVTHLANVASALAAVEDANGQPLQHYSAPRNTDLPSDTYHFDLNQALDLSAKVSGSSVSEFVLRVFTYPVHLSVPCPALSGPDGLAALWAIARDFKAGHTAFVESPYFWQFAALHGPQMASRYMGILAGRPFVPYMSSLGDCTGLLPSRYIVGTGEGANGETNTALRIVDLDSAGKVDPVTSSLQLWTWDGRLYFQLKYNASRTSDTLMDPYFQRIVDMMTRLGTQ</sequence>
<dbReference type="STRING" id="742152.A0A2H3IXT4"/>
<dbReference type="Gene3D" id="3.30.559.30">
    <property type="entry name" value="Nonribosomal peptide synthetase, condensation domain"/>
    <property type="match status" value="1"/>
</dbReference>
<protein>
    <recommendedName>
        <fullName evidence="3">Condensation domain-containing protein</fullName>
    </recommendedName>
</protein>
<accession>A0A2H3IXT4</accession>
<dbReference type="Gene3D" id="3.30.559.10">
    <property type="entry name" value="Chloramphenicol acetyltransferase-like domain"/>
    <property type="match status" value="1"/>
</dbReference>
<reference evidence="1 2" key="1">
    <citation type="journal article" date="2012" name="Science">
        <title>The Paleozoic origin of enzymatic lignin decomposition reconstructed from 31 fungal genomes.</title>
        <authorList>
            <person name="Floudas D."/>
            <person name="Binder M."/>
            <person name="Riley R."/>
            <person name="Barry K."/>
            <person name="Blanchette R.A."/>
            <person name="Henrissat B."/>
            <person name="Martinez A.T."/>
            <person name="Otillar R."/>
            <person name="Spatafora J.W."/>
            <person name="Yadav J.S."/>
            <person name="Aerts A."/>
            <person name="Benoit I."/>
            <person name="Boyd A."/>
            <person name="Carlson A."/>
            <person name="Copeland A."/>
            <person name="Coutinho P.M."/>
            <person name="de Vries R.P."/>
            <person name="Ferreira P."/>
            <person name="Findley K."/>
            <person name="Foster B."/>
            <person name="Gaskell J."/>
            <person name="Glotzer D."/>
            <person name="Gorecki P."/>
            <person name="Heitman J."/>
            <person name="Hesse C."/>
            <person name="Hori C."/>
            <person name="Igarashi K."/>
            <person name="Jurgens J.A."/>
            <person name="Kallen N."/>
            <person name="Kersten P."/>
            <person name="Kohler A."/>
            <person name="Kuees U."/>
            <person name="Kumar T.K.A."/>
            <person name="Kuo A."/>
            <person name="LaButti K."/>
            <person name="Larrondo L.F."/>
            <person name="Lindquist E."/>
            <person name="Ling A."/>
            <person name="Lombard V."/>
            <person name="Lucas S."/>
            <person name="Lundell T."/>
            <person name="Martin R."/>
            <person name="McLaughlin D.J."/>
            <person name="Morgenstern I."/>
            <person name="Morin E."/>
            <person name="Murat C."/>
            <person name="Nagy L.G."/>
            <person name="Nolan M."/>
            <person name="Ohm R.A."/>
            <person name="Patyshakuliyeva A."/>
            <person name="Rokas A."/>
            <person name="Ruiz-Duenas F.J."/>
            <person name="Sabat G."/>
            <person name="Salamov A."/>
            <person name="Samejima M."/>
            <person name="Schmutz J."/>
            <person name="Slot J.C."/>
            <person name="St John F."/>
            <person name="Stenlid J."/>
            <person name="Sun H."/>
            <person name="Sun S."/>
            <person name="Syed K."/>
            <person name="Tsang A."/>
            <person name="Wiebenga A."/>
            <person name="Young D."/>
            <person name="Pisabarro A."/>
            <person name="Eastwood D.C."/>
            <person name="Martin F."/>
            <person name="Cullen D."/>
            <person name="Grigoriev I.V."/>
            <person name="Hibbett D.S."/>
        </authorList>
    </citation>
    <scope>NUCLEOTIDE SEQUENCE [LARGE SCALE GENOMIC DNA]</scope>
    <source>
        <strain evidence="1 2">MD-104</strain>
    </source>
</reference>
<dbReference type="OrthoDB" id="2775229at2759"/>
<evidence type="ECO:0000313" key="2">
    <source>
        <dbReference type="Proteomes" id="UP000218811"/>
    </source>
</evidence>
<dbReference type="Proteomes" id="UP000218811">
    <property type="component" value="Unassembled WGS sequence"/>
</dbReference>
<evidence type="ECO:0008006" key="3">
    <source>
        <dbReference type="Google" id="ProtNLM"/>
    </source>
</evidence>
<dbReference type="AlphaFoldDB" id="A0A2H3IXT4"/>
<dbReference type="InterPro" id="IPR023213">
    <property type="entry name" value="CAT-like_dom_sf"/>
</dbReference>
<name>A0A2H3IXT4_WOLCO</name>
<evidence type="ECO:0000313" key="1">
    <source>
        <dbReference type="EMBL" id="PCH34255.1"/>
    </source>
</evidence>
<organism evidence="1 2">
    <name type="scientific">Wolfiporia cocos (strain MD-104)</name>
    <name type="common">Brown rot fungus</name>
    <dbReference type="NCBI Taxonomy" id="742152"/>
    <lineage>
        <taxon>Eukaryota</taxon>
        <taxon>Fungi</taxon>
        <taxon>Dikarya</taxon>
        <taxon>Basidiomycota</taxon>
        <taxon>Agaricomycotina</taxon>
        <taxon>Agaricomycetes</taxon>
        <taxon>Polyporales</taxon>
        <taxon>Phaeolaceae</taxon>
        <taxon>Wolfiporia</taxon>
    </lineage>
</organism>
<proteinExistence type="predicted"/>
<dbReference type="OMA" id="RETIWGA"/>
<gene>
    <name evidence="1" type="ORF">WOLCODRAFT_160731</name>
</gene>
<keyword evidence="2" id="KW-1185">Reference proteome</keyword>
<dbReference type="EMBL" id="KB467831">
    <property type="protein sequence ID" value="PCH34255.1"/>
    <property type="molecule type" value="Genomic_DNA"/>
</dbReference>